<keyword evidence="3" id="KW-1185">Reference proteome</keyword>
<accession>A0A0A8E5D2</accession>
<dbReference type="PANTHER" id="PTHR30605">
    <property type="entry name" value="ANHYDRO-N-ACETYLMURAMIC ACID KINASE"/>
    <property type="match status" value="1"/>
</dbReference>
<dbReference type="Pfam" id="PF03702">
    <property type="entry name" value="AnmK"/>
    <property type="match status" value="1"/>
</dbReference>
<dbReference type="HAMAP" id="MF_01270">
    <property type="entry name" value="AnhMurNAc_kinase"/>
    <property type="match status" value="1"/>
</dbReference>
<dbReference type="GO" id="GO:0016301">
    <property type="term" value="F:kinase activity"/>
    <property type="evidence" value="ECO:0007669"/>
    <property type="project" value="UniProtKB-KW"/>
</dbReference>
<comment type="function">
    <text evidence="1">Catalyzes the specific phosphorylation of 1,6-anhydro-N-acetylmuramic acid (anhMurNAc) with the simultaneous cleavage of the 1,6-anhydro ring, generating MurNAc-6-P. Is required for the utilization of anhMurNAc either imported from the medium or derived from its own cell wall murein, and thus plays a role in cell wall recycling.</text>
</comment>
<comment type="pathway">
    <text evidence="1">Amino-sugar metabolism; 1,6-anhydro-N-acetylmuramate degradation.</text>
</comment>
<dbReference type="Gene3D" id="3.30.420.40">
    <property type="match status" value="2"/>
</dbReference>
<dbReference type="EC" id="2.7.1.170" evidence="1"/>
<dbReference type="HOGENOM" id="CLU_038782_1_0_6"/>
<dbReference type="NCBIfam" id="NF007148">
    <property type="entry name" value="PRK09585.3-2"/>
    <property type="match status" value="1"/>
</dbReference>
<gene>
    <name evidence="1" type="primary">anmK</name>
    <name evidence="2" type="ORF">SD28_05960</name>
</gene>
<keyword evidence="1 2" id="KW-0418">Kinase</keyword>
<sequence>MSKYKYCIGLMSGTSLDGIDVALCKVKGHGLDTQIKLVEFETYNYSADVLQDINKALDLSSSDAKLLCSLNFKLGAEYANAVKALLDKAKVSLVEVEFIANHGQTIYHQAKDEASFVRSSLQLGDAATIAYECKTTVVSNFRAADIAAGGAGAPLVPYVDYLLYRDKNKSRALHNIGGIANTTVIPKNASIDQIMAFDTGVGNMMINRAMETLFAKNYDKDGITASTGKVIVKMLEELLANPYLNQQPPKSTGRELFGISYTDKIIEKYNDEQPEDIVHTLTIFAAESIARAYQDFVFGRYDLDEIIFTGGGAHNKFLITQIRKLLNQTTVMTFEDIGENSDAKEAMAFAVLGNETLHRSYNNAPTATGAKQKVILGQVNYF</sequence>
<name>A0A0A8E5D2_9GAMM</name>
<dbReference type="KEGG" id="fgu:SD28_05960"/>
<evidence type="ECO:0000256" key="1">
    <source>
        <dbReference type="HAMAP-Rule" id="MF_01270"/>
    </source>
</evidence>
<protein>
    <recommendedName>
        <fullName evidence="1">Anhydro-N-acetylmuramic acid kinase</fullName>
        <ecNumber evidence="1">2.7.1.170</ecNumber>
    </recommendedName>
    <alternativeName>
        <fullName evidence="1">AnhMurNAc kinase</fullName>
    </alternativeName>
</protein>
<dbReference type="STRING" id="594679.SD28_05960"/>
<evidence type="ECO:0000313" key="3">
    <source>
        <dbReference type="Proteomes" id="UP000031104"/>
    </source>
</evidence>
<dbReference type="InterPro" id="IPR005338">
    <property type="entry name" value="Anhydro_N_Ac-Mur_kinase"/>
</dbReference>
<keyword evidence="1" id="KW-0119">Carbohydrate metabolism</keyword>
<dbReference type="RefSeq" id="WP_039125047.1">
    <property type="nucleotide sequence ID" value="NZ_CP010427.1"/>
</dbReference>
<dbReference type="GO" id="GO:0009254">
    <property type="term" value="P:peptidoglycan turnover"/>
    <property type="evidence" value="ECO:0007669"/>
    <property type="project" value="UniProtKB-UniRule"/>
</dbReference>
<dbReference type="CDD" id="cd24050">
    <property type="entry name" value="ASKHA_NBD_ANMK"/>
    <property type="match status" value="1"/>
</dbReference>
<feature type="binding site" evidence="1">
    <location>
        <begin position="13"/>
        <end position="20"/>
    </location>
    <ligand>
        <name>ATP</name>
        <dbReference type="ChEBI" id="CHEBI:30616"/>
    </ligand>
</feature>
<dbReference type="GO" id="GO:0005524">
    <property type="term" value="F:ATP binding"/>
    <property type="evidence" value="ECO:0007669"/>
    <property type="project" value="UniProtKB-UniRule"/>
</dbReference>
<evidence type="ECO:0000313" key="2">
    <source>
        <dbReference type="EMBL" id="AJC49208.1"/>
    </source>
</evidence>
<dbReference type="NCBIfam" id="NF007142">
    <property type="entry name" value="PRK09585.2-1"/>
    <property type="match status" value="1"/>
</dbReference>
<reference evidence="2 3" key="1">
    <citation type="submission" date="2014-12" db="EMBL/GenBank/DDBJ databases">
        <title>Complete genome sequence of Francisella guanzhouensis strain 08HL01032 isolated from air-conditioning system in China.</title>
        <authorList>
            <person name="Svensson D."/>
            <person name="Ohrman C."/>
            <person name="Backman S."/>
            <person name="Karlsson E."/>
            <person name="Nilsson E."/>
            <person name="Bystrom M."/>
            <person name="Larkeryd A."/>
            <person name="Stenberg P."/>
            <person name="Scholtz H.C."/>
            <person name="Forsman M."/>
            <person name="Sjodin A."/>
        </authorList>
    </citation>
    <scope>NUCLEOTIDE SEQUENCE [LARGE SCALE GENOMIC DNA]</scope>
    <source>
        <strain evidence="2 3">08HL01032</strain>
    </source>
</reference>
<dbReference type="SUPFAM" id="SSF53067">
    <property type="entry name" value="Actin-like ATPase domain"/>
    <property type="match status" value="1"/>
</dbReference>
<dbReference type="InterPro" id="IPR043129">
    <property type="entry name" value="ATPase_NBD"/>
</dbReference>
<dbReference type="GO" id="GO:0006040">
    <property type="term" value="P:amino sugar metabolic process"/>
    <property type="evidence" value="ECO:0007669"/>
    <property type="project" value="InterPro"/>
</dbReference>
<dbReference type="UniPathway" id="UPA00343"/>
<dbReference type="UniPathway" id="UPA00544"/>
<keyword evidence="1" id="KW-0547">Nucleotide-binding</keyword>
<comment type="pathway">
    <text evidence="1">Cell wall biogenesis; peptidoglycan recycling.</text>
</comment>
<dbReference type="PANTHER" id="PTHR30605:SF0">
    <property type="entry name" value="ANHYDRO-N-ACETYLMURAMIC ACID KINASE"/>
    <property type="match status" value="1"/>
</dbReference>
<comment type="catalytic activity">
    <reaction evidence="1">
        <text>1,6-anhydro-N-acetyl-beta-muramate + ATP + H2O = N-acetyl-D-muramate 6-phosphate + ADP + H(+)</text>
        <dbReference type="Rhea" id="RHEA:24952"/>
        <dbReference type="ChEBI" id="CHEBI:15377"/>
        <dbReference type="ChEBI" id="CHEBI:15378"/>
        <dbReference type="ChEBI" id="CHEBI:30616"/>
        <dbReference type="ChEBI" id="CHEBI:58690"/>
        <dbReference type="ChEBI" id="CHEBI:58722"/>
        <dbReference type="ChEBI" id="CHEBI:456216"/>
        <dbReference type="EC" id="2.7.1.170"/>
    </reaction>
</comment>
<organism evidence="2 3">
    <name type="scientific">Allofrancisella guangzhouensis</name>
    <dbReference type="NCBI Taxonomy" id="594679"/>
    <lineage>
        <taxon>Bacteria</taxon>
        <taxon>Pseudomonadati</taxon>
        <taxon>Pseudomonadota</taxon>
        <taxon>Gammaproteobacteria</taxon>
        <taxon>Thiotrichales</taxon>
        <taxon>Francisellaceae</taxon>
        <taxon>Allofrancisella</taxon>
    </lineage>
</organism>
<dbReference type="GO" id="GO:0016773">
    <property type="term" value="F:phosphotransferase activity, alcohol group as acceptor"/>
    <property type="evidence" value="ECO:0007669"/>
    <property type="project" value="UniProtKB-UniRule"/>
</dbReference>
<keyword evidence="1" id="KW-0808">Transferase</keyword>
<keyword evidence="1" id="KW-0067">ATP-binding</keyword>
<comment type="similarity">
    <text evidence="1">Belongs to the anhydro-N-acetylmuramic acid kinase family.</text>
</comment>
<dbReference type="OrthoDB" id="9763949at2"/>
<dbReference type="GO" id="GO:0097175">
    <property type="term" value="P:1,6-anhydro-N-acetyl-beta-muramic acid catabolic process"/>
    <property type="evidence" value="ECO:0007669"/>
    <property type="project" value="UniProtKB-UniRule"/>
</dbReference>
<proteinExistence type="inferred from homology"/>
<dbReference type="EMBL" id="CP010427">
    <property type="protein sequence ID" value="AJC49208.1"/>
    <property type="molecule type" value="Genomic_DNA"/>
</dbReference>
<dbReference type="AlphaFoldDB" id="A0A0A8E5D2"/>
<dbReference type="Proteomes" id="UP000031104">
    <property type="component" value="Chromosome"/>
</dbReference>